<keyword evidence="2" id="KW-1185">Reference proteome</keyword>
<sequence>MSAVDLADFSSVVTFTDRAERELERLDILVDNAGVTTWEYEQVASWERTLHVKSLAPALLAIRMIPKVLETARKHSETGVSSTVAIIVNSINPEFYPSGLRTSIPTDEAEAMRKEEEELCFATEERSRKLVYGAIGSLDDEKLRGKYIQMSEVVEESDFMISEDGKIVQDNVWDLNMRNILLLDSVLFGTIFASPAYCDESC</sequence>
<evidence type="ECO:0000313" key="1">
    <source>
        <dbReference type="EMBL" id="PBK65057.1"/>
    </source>
</evidence>
<dbReference type="InterPro" id="IPR036291">
    <property type="entry name" value="NAD(P)-bd_dom_sf"/>
</dbReference>
<dbReference type="Pfam" id="PF00106">
    <property type="entry name" value="adh_short"/>
    <property type="match status" value="1"/>
</dbReference>
<evidence type="ECO:0000313" key="2">
    <source>
        <dbReference type="Proteomes" id="UP000218334"/>
    </source>
</evidence>
<dbReference type="SUPFAM" id="SSF51735">
    <property type="entry name" value="NAD(P)-binding Rossmann-fold domains"/>
    <property type="match status" value="1"/>
</dbReference>
<dbReference type="AlphaFoldDB" id="A0A2H3BKH4"/>
<reference evidence="2" key="1">
    <citation type="journal article" date="2017" name="Nat. Ecol. Evol.">
        <title>Genome expansion and lineage-specific genetic innovations in the forest pathogenic fungi Armillaria.</title>
        <authorList>
            <person name="Sipos G."/>
            <person name="Prasanna A.N."/>
            <person name="Walter M.C."/>
            <person name="O'Connor E."/>
            <person name="Balint B."/>
            <person name="Krizsan K."/>
            <person name="Kiss B."/>
            <person name="Hess J."/>
            <person name="Varga T."/>
            <person name="Slot J."/>
            <person name="Riley R."/>
            <person name="Boka B."/>
            <person name="Rigling D."/>
            <person name="Barry K."/>
            <person name="Lee J."/>
            <person name="Mihaltcheva S."/>
            <person name="LaButti K."/>
            <person name="Lipzen A."/>
            <person name="Waldron R."/>
            <person name="Moloney N.M."/>
            <person name="Sperisen C."/>
            <person name="Kredics L."/>
            <person name="Vagvoelgyi C."/>
            <person name="Patrignani A."/>
            <person name="Fitzpatrick D."/>
            <person name="Nagy I."/>
            <person name="Doyle S."/>
            <person name="Anderson J.B."/>
            <person name="Grigoriev I.V."/>
            <person name="Gueldener U."/>
            <person name="Muensterkoetter M."/>
            <person name="Nagy L.G."/>
        </authorList>
    </citation>
    <scope>NUCLEOTIDE SEQUENCE [LARGE SCALE GENOMIC DNA]</scope>
    <source>
        <strain evidence="2">28-4</strain>
    </source>
</reference>
<proteinExistence type="predicted"/>
<dbReference type="EMBL" id="KZ293447">
    <property type="protein sequence ID" value="PBK65057.1"/>
    <property type="molecule type" value="Genomic_DNA"/>
</dbReference>
<dbReference type="Proteomes" id="UP000218334">
    <property type="component" value="Unassembled WGS sequence"/>
</dbReference>
<dbReference type="InterPro" id="IPR002347">
    <property type="entry name" value="SDR_fam"/>
</dbReference>
<protein>
    <recommendedName>
        <fullName evidence="3">NAD(P)-binding protein</fullName>
    </recommendedName>
</protein>
<name>A0A2H3BKH4_9AGAR</name>
<dbReference type="STRING" id="1076256.A0A2H3BKH4"/>
<organism evidence="1 2">
    <name type="scientific">Armillaria solidipes</name>
    <dbReference type="NCBI Taxonomy" id="1076256"/>
    <lineage>
        <taxon>Eukaryota</taxon>
        <taxon>Fungi</taxon>
        <taxon>Dikarya</taxon>
        <taxon>Basidiomycota</taxon>
        <taxon>Agaricomycotina</taxon>
        <taxon>Agaricomycetes</taxon>
        <taxon>Agaricomycetidae</taxon>
        <taxon>Agaricales</taxon>
        <taxon>Marasmiineae</taxon>
        <taxon>Physalacriaceae</taxon>
        <taxon>Armillaria</taxon>
    </lineage>
</organism>
<accession>A0A2H3BKH4</accession>
<evidence type="ECO:0008006" key="3">
    <source>
        <dbReference type="Google" id="ProtNLM"/>
    </source>
</evidence>
<dbReference type="Gene3D" id="3.40.50.720">
    <property type="entry name" value="NAD(P)-binding Rossmann-like Domain"/>
    <property type="match status" value="1"/>
</dbReference>
<gene>
    <name evidence="1" type="ORF">ARMSODRAFT_1022491</name>
</gene>